<dbReference type="PIRSF" id="PIRSF000851">
    <property type="entry name" value="PcS"/>
    <property type="match status" value="1"/>
</dbReference>
<evidence type="ECO:0000256" key="17">
    <source>
        <dbReference type="ARBA" id="ARBA00023264"/>
    </source>
</evidence>
<feature type="transmembrane region" description="Helical" evidence="21">
    <location>
        <begin position="169"/>
        <end position="188"/>
    </location>
</feature>
<feature type="transmembrane region" description="Helical" evidence="21">
    <location>
        <begin position="28"/>
        <end position="48"/>
    </location>
</feature>
<proteinExistence type="inferred from homology"/>
<evidence type="ECO:0000256" key="1">
    <source>
        <dbReference type="ARBA" id="ARBA00000958"/>
    </source>
</evidence>
<dbReference type="HOGENOM" id="CLU_086279_0_0_5"/>
<dbReference type="AlphaFoldDB" id="M1P3Y8"/>
<dbReference type="InterPro" id="IPR000462">
    <property type="entry name" value="CDP-OH_P_trans"/>
</dbReference>
<evidence type="ECO:0000256" key="6">
    <source>
        <dbReference type="ARBA" id="ARBA00015623"/>
    </source>
</evidence>
<gene>
    <name evidence="22" type="primary">pcs</name>
    <name evidence="22" type="ordered locus">BAnh1_06510</name>
</gene>
<evidence type="ECO:0000256" key="2">
    <source>
        <dbReference type="ARBA" id="ARBA00001936"/>
    </source>
</evidence>
<evidence type="ECO:0000256" key="7">
    <source>
        <dbReference type="ARBA" id="ARBA00022475"/>
    </source>
</evidence>
<feature type="transmembrane region" description="Helical" evidence="21">
    <location>
        <begin position="200"/>
        <end position="218"/>
    </location>
</feature>
<evidence type="ECO:0000313" key="23">
    <source>
        <dbReference type="Proteomes" id="UP000011729"/>
    </source>
</evidence>
<evidence type="ECO:0000256" key="13">
    <source>
        <dbReference type="ARBA" id="ARBA00023098"/>
    </source>
</evidence>
<comment type="subcellular location">
    <subcellularLocation>
        <location evidence="3 20">Cell inner membrane</location>
        <topology evidence="3 20">Multi-pass membrane protein</topology>
    </subcellularLocation>
</comment>
<reference evidence="22 23" key="1">
    <citation type="journal article" date="2013" name="PLoS Genet.">
        <title>A gene transfer agent and a dynamic repertoire of secretion systems hold the keys to the explosive radiation of the emerging pathogen Bartonella.</title>
        <authorList>
            <person name="Guy L."/>
            <person name="Nystedt B."/>
            <person name="Toft C."/>
            <person name="Zaremba-Niedzwiedzka K."/>
            <person name="Berglund E.C."/>
            <person name="Granberg F."/>
            <person name="Naslund K."/>
            <person name="Eriksson A.S."/>
            <person name="Andersson S.G."/>
        </authorList>
    </citation>
    <scope>NUCLEOTIDE SEQUENCE [LARGE SCALE GENOMIC DNA]</scope>
    <source>
        <strain evidence="22 23">Aust/NH1</strain>
    </source>
</reference>
<keyword evidence="14 20" id="KW-0472">Membrane</keyword>
<comment type="function">
    <text evidence="19 20">Condenses choline with CDP-diglyceride to produce phosphatidylcholine and CMP.</text>
</comment>
<sequence length="260" mass="29460">MEHKLTRKIRTNTGRLRHKKVTMPQAKAFSVHLLTASGSFLAFLSLISASEKEWVAMFCWLGLALLVDGIDGPIARKLDVKYILPTWSGELLDNVIDYVTYVLIPAFALYQSGFIDSKLSFLLSAIIVISSAIYYADTGTKTKENFFKGFPVVWNMMVFTLFVVKPGEWIAFTIIFLSAIISFLPIYFIHPVRVVRLRMLNLPIFFIWCAFGIAAFFYKLNAPWWIKVGISVASVYIYCIGAVMQLFPKLGAQKNEKNAN</sequence>
<evidence type="ECO:0000256" key="15">
    <source>
        <dbReference type="ARBA" id="ARBA00023209"/>
    </source>
</evidence>
<keyword evidence="15 20" id="KW-0594">Phospholipid biosynthesis</keyword>
<dbReference type="EC" id="2.7.8.24" evidence="5 20"/>
<evidence type="ECO:0000256" key="20">
    <source>
        <dbReference type="PIRNR" id="PIRNR000851"/>
    </source>
</evidence>
<keyword evidence="7 20" id="KW-1003">Cell membrane</keyword>
<dbReference type="EMBL" id="CP003123">
    <property type="protein sequence ID" value="AGF74530.1"/>
    <property type="molecule type" value="Genomic_DNA"/>
</dbReference>
<keyword evidence="11 21" id="KW-0812">Transmembrane</keyword>
<comment type="cofactor">
    <cofactor evidence="2 20">
        <name>Mn(2+)</name>
        <dbReference type="ChEBI" id="CHEBI:29035"/>
    </cofactor>
</comment>
<comment type="catalytic activity">
    <reaction evidence="1 20">
        <text>a CDP-1,2-diacyl-sn-glycerol + choline = a 1,2-diacyl-sn-glycero-3-phosphocholine + CMP + H(+)</text>
        <dbReference type="Rhea" id="RHEA:14597"/>
        <dbReference type="ChEBI" id="CHEBI:15354"/>
        <dbReference type="ChEBI" id="CHEBI:15378"/>
        <dbReference type="ChEBI" id="CHEBI:57643"/>
        <dbReference type="ChEBI" id="CHEBI:58332"/>
        <dbReference type="ChEBI" id="CHEBI:60377"/>
        <dbReference type="EC" id="2.7.8.24"/>
    </reaction>
</comment>
<evidence type="ECO:0000256" key="19">
    <source>
        <dbReference type="ARBA" id="ARBA00037468"/>
    </source>
</evidence>
<keyword evidence="8 20" id="KW-0444">Lipid biosynthesis</keyword>
<evidence type="ECO:0000256" key="14">
    <source>
        <dbReference type="ARBA" id="ARBA00023136"/>
    </source>
</evidence>
<dbReference type="GO" id="GO:0050520">
    <property type="term" value="F:phosphatidylcholine synthase activity"/>
    <property type="evidence" value="ECO:0007669"/>
    <property type="project" value="UniProtKB-EC"/>
</dbReference>
<keyword evidence="23" id="KW-1185">Reference proteome</keyword>
<dbReference type="GO" id="GO:0005886">
    <property type="term" value="C:plasma membrane"/>
    <property type="evidence" value="ECO:0007669"/>
    <property type="project" value="UniProtKB-SubCell"/>
</dbReference>
<dbReference type="GO" id="GO:0008654">
    <property type="term" value="P:phospholipid biosynthetic process"/>
    <property type="evidence" value="ECO:0007669"/>
    <property type="project" value="UniProtKB-KW"/>
</dbReference>
<comment type="similarity">
    <text evidence="4 20">Belongs to the CDP-alcohol phosphatidyltransferase class-I family.</text>
</comment>
<evidence type="ECO:0000256" key="16">
    <source>
        <dbReference type="ARBA" id="ARBA00023211"/>
    </source>
</evidence>
<keyword evidence="13 20" id="KW-0443">Lipid metabolism</keyword>
<dbReference type="KEGG" id="baus:BAnh1_06510"/>
<keyword evidence="9 20" id="KW-0997">Cell inner membrane</keyword>
<dbReference type="STRING" id="1094489.BAnh1_06510"/>
<dbReference type="FunFam" id="1.20.120.1760:FF:000009">
    <property type="entry name" value="Phosphatidylcholine synthase"/>
    <property type="match status" value="1"/>
</dbReference>
<dbReference type="InterPro" id="IPR026027">
    <property type="entry name" value="PcS"/>
</dbReference>
<evidence type="ECO:0000256" key="8">
    <source>
        <dbReference type="ARBA" id="ARBA00022516"/>
    </source>
</evidence>
<name>M1P3Y8_BARAA</name>
<evidence type="ECO:0000256" key="9">
    <source>
        <dbReference type="ARBA" id="ARBA00022519"/>
    </source>
</evidence>
<dbReference type="Proteomes" id="UP000011729">
    <property type="component" value="Chromosome"/>
</dbReference>
<dbReference type="OrthoDB" id="350520at2"/>
<feature type="transmembrane region" description="Helical" evidence="21">
    <location>
        <begin position="145"/>
        <end position="163"/>
    </location>
</feature>
<dbReference type="RefSeq" id="WP_015398038.1">
    <property type="nucleotide sequence ID" value="NC_020300.1"/>
</dbReference>
<evidence type="ECO:0000256" key="10">
    <source>
        <dbReference type="ARBA" id="ARBA00022679"/>
    </source>
</evidence>
<keyword evidence="16 20" id="KW-0464">Manganese</keyword>
<dbReference type="NCBIfam" id="NF045884">
    <property type="entry name" value="PhCholSynAgro"/>
    <property type="match status" value="1"/>
</dbReference>
<feature type="transmembrane region" description="Helical" evidence="21">
    <location>
        <begin position="119"/>
        <end position="136"/>
    </location>
</feature>
<dbReference type="InterPro" id="IPR043130">
    <property type="entry name" value="CDP-OH_PTrfase_TM_dom"/>
</dbReference>
<evidence type="ECO:0000256" key="4">
    <source>
        <dbReference type="ARBA" id="ARBA00010441"/>
    </source>
</evidence>
<keyword evidence="12 21" id="KW-1133">Transmembrane helix</keyword>
<evidence type="ECO:0000256" key="3">
    <source>
        <dbReference type="ARBA" id="ARBA00004429"/>
    </source>
</evidence>
<evidence type="ECO:0000256" key="12">
    <source>
        <dbReference type="ARBA" id="ARBA00022989"/>
    </source>
</evidence>
<accession>M1P3Y8</accession>
<dbReference type="Pfam" id="PF01066">
    <property type="entry name" value="CDP-OH_P_transf"/>
    <property type="match status" value="1"/>
</dbReference>
<protein>
    <recommendedName>
        <fullName evidence="6 20">Phosphatidylcholine synthase</fullName>
        <shortName evidence="20">PC synthase</shortName>
        <shortName evidence="20">PCS</shortName>
        <ecNumber evidence="5 20">2.7.8.24</ecNumber>
    </recommendedName>
    <alternativeName>
        <fullName evidence="18 20">CDP-diglyceride-choline O-phosphatidyltransferase</fullName>
    </alternativeName>
</protein>
<keyword evidence="10 20" id="KW-0808">Transferase</keyword>
<evidence type="ECO:0000313" key="22">
    <source>
        <dbReference type="EMBL" id="AGF74530.1"/>
    </source>
</evidence>
<dbReference type="Gene3D" id="1.20.120.1760">
    <property type="match status" value="1"/>
</dbReference>
<dbReference type="PATRIC" id="fig|1094489.3.peg.797"/>
<evidence type="ECO:0000256" key="21">
    <source>
        <dbReference type="SAM" id="Phobius"/>
    </source>
</evidence>
<dbReference type="eggNOG" id="COG1183">
    <property type="taxonomic scope" value="Bacteria"/>
</dbReference>
<feature type="transmembrane region" description="Helical" evidence="21">
    <location>
        <begin position="224"/>
        <end position="247"/>
    </location>
</feature>
<evidence type="ECO:0000256" key="11">
    <source>
        <dbReference type="ARBA" id="ARBA00022692"/>
    </source>
</evidence>
<keyword evidence="17 20" id="KW-1208">Phospholipid metabolism</keyword>
<evidence type="ECO:0000256" key="18">
    <source>
        <dbReference type="ARBA" id="ARBA00033321"/>
    </source>
</evidence>
<organism evidence="22 23">
    <name type="scientific">Bartonella australis (strain Aust/NH1)</name>
    <dbReference type="NCBI Taxonomy" id="1094489"/>
    <lineage>
        <taxon>Bacteria</taxon>
        <taxon>Pseudomonadati</taxon>
        <taxon>Pseudomonadota</taxon>
        <taxon>Alphaproteobacteria</taxon>
        <taxon>Hyphomicrobiales</taxon>
        <taxon>Bartonellaceae</taxon>
        <taxon>Bartonella</taxon>
    </lineage>
</organism>
<evidence type="ECO:0000256" key="5">
    <source>
        <dbReference type="ARBA" id="ARBA00013195"/>
    </source>
</evidence>